<dbReference type="PROSITE" id="PS51898">
    <property type="entry name" value="TYR_RECOMBINASE"/>
    <property type="match status" value="1"/>
</dbReference>
<dbReference type="Proteomes" id="UP000095743">
    <property type="component" value="Chromosome"/>
</dbReference>
<dbReference type="GO" id="GO:0003677">
    <property type="term" value="F:DNA binding"/>
    <property type="evidence" value="ECO:0007669"/>
    <property type="project" value="InterPro"/>
</dbReference>
<protein>
    <recommendedName>
        <fullName evidence="2">Tyr recombinase domain-containing protein</fullName>
    </recommendedName>
</protein>
<dbReference type="Gene3D" id="1.10.443.10">
    <property type="entry name" value="Intergrase catalytic core"/>
    <property type="match status" value="1"/>
</dbReference>
<dbReference type="InterPro" id="IPR002104">
    <property type="entry name" value="Integrase_catalytic"/>
</dbReference>
<evidence type="ECO:0000313" key="4">
    <source>
        <dbReference type="Proteomes" id="UP000095743"/>
    </source>
</evidence>
<dbReference type="KEGG" id="gfe:Gferi_18100"/>
<dbReference type="PANTHER" id="PTHR30349:SF64">
    <property type="entry name" value="PROPHAGE INTEGRASE INTD-RELATED"/>
    <property type="match status" value="1"/>
</dbReference>
<evidence type="ECO:0000259" key="2">
    <source>
        <dbReference type="PROSITE" id="PS51898"/>
    </source>
</evidence>
<dbReference type="AlphaFoldDB" id="A0A1D8GK63"/>
<organism evidence="3 4">
    <name type="scientific">Geosporobacter ferrireducens</name>
    <dbReference type="NCBI Taxonomy" id="1424294"/>
    <lineage>
        <taxon>Bacteria</taxon>
        <taxon>Bacillati</taxon>
        <taxon>Bacillota</taxon>
        <taxon>Clostridia</taxon>
        <taxon>Peptostreptococcales</taxon>
        <taxon>Thermotaleaceae</taxon>
        <taxon>Geosporobacter</taxon>
    </lineage>
</organism>
<reference evidence="3 4" key="1">
    <citation type="submission" date="2016-09" db="EMBL/GenBank/DDBJ databases">
        <title>Genomic analysis reveals versatility of anaerobic energy metabolism of Geosporobacter ferrireducens IRF9 of phylum Firmicutes.</title>
        <authorList>
            <person name="Kim S.-J."/>
        </authorList>
    </citation>
    <scope>NUCLEOTIDE SEQUENCE [LARGE SCALE GENOMIC DNA]</scope>
    <source>
        <strain evidence="3 4">IRF9</strain>
    </source>
</reference>
<proteinExistence type="predicted"/>
<dbReference type="PANTHER" id="PTHR30349">
    <property type="entry name" value="PHAGE INTEGRASE-RELATED"/>
    <property type="match status" value="1"/>
</dbReference>
<gene>
    <name evidence="3" type="ORF">Gferi_18100</name>
</gene>
<dbReference type="STRING" id="1424294.Gferi_18100"/>
<dbReference type="RefSeq" id="WP_069978978.1">
    <property type="nucleotide sequence ID" value="NZ_CP017269.1"/>
</dbReference>
<evidence type="ECO:0000313" key="3">
    <source>
        <dbReference type="EMBL" id="AOT71300.1"/>
    </source>
</evidence>
<dbReference type="GO" id="GO:0006310">
    <property type="term" value="P:DNA recombination"/>
    <property type="evidence" value="ECO:0007669"/>
    <property type="project" value="UniProtKB-KW"/>
</dbReference>
<dbReference type="InterPro" id="IPR050090">
    <property type="entry name" value="Tyrosine_recombinase_XerCD"/>
</dbReference>
<dbReference type="InterPro" id="IPR013762">
    <property type="entry name" value="Integrase-like_cat_sf"/>
</dbReference>
<dbReference type="EMBL" id="CP017269">
    <property type="protein sequence ID" value="AOT71300.1"/>
    <property type="molecule type" value="Genomic_DNA"/>
</dbReference>
<dbReference type="InterPro" id="IPR011010">
    <property type="entry name" value="DNA_brk_join_enz"/>
</dbReference>
<accession>A0A1D8GK63</accession>
<dbReference type="SUPFAM" id="SSF56349">
    <property type="entry name" value="DNA breaking-rejoining enzymes"/>
    <property type="match status" value="1"/>
</dbReference>
<dbReference type="Pfam" id="PF00589">
    <property type="entry name" value="Phage_integrase"/>
    <property type="match status" value="1"/>
</dbReference>
<dbReference type="OrthoDB" id="283809at2"/>
<name>A0A1D8GK63_9FIRM</name>
<dbReference type="GO" id="GO:0015074">
    <property type="term" value="P:DNA integration"/>
    <property type="evidence" value="ECO:0007669"/>
    <property type="project" value="InterPro"/>
</dbReference>
<keyword evidence="1" id="KW-0233">DNA recombination</keyword>
<sequence length="170" mass="19174">MPLYSYQHLAILMTIYAAGLTVSEAAKLKVSDIDSKNMQISVRCGKGKKDRYTLLSKTNLDILREYWMRYHPGDYLFMGADGKSPITARTIQRIFEEAKEKAGIKKNASVHTLRHSFATHLLEAGTDICYIQRLLGHTSINTTTIYLHLRRMDLLNIVSPLDSLTGVNNG</sequence>
<feature type="domain" description="Tyr recombinase" evidence="2">
    <location>
        <begin position="1"/>
        <end position="159"/>
    </location>
</feature>
<evidence type="ECO:0000256" key="1">
    <source>
        <dbReference type="ARBA" id="ARBA00023172"/>
    </source>
</evidence>
<keyword evidence="4" id="KW-1185">Reference proteome</keyword>